<organism evidence="1">
    <name type="scientific">marine sediment metagenome</name>
    <dbReference type="NCBI Taxonomy" id="412755"/>
    <lineage>
        <taxon>unclassified sequences</taxon>
        <taxon>metagenomes</taxon>
        <taxon>ecological metagenomes</taxon>
    </lineage>
</organism>
<dbReference type="EMBL" id="BARS01004348">
    <property type="protein sequence ID" value="GAF76788.1"/>
    <property type="molecule type" value="Genomic_DNA"/>
</dbReference>
<evidence type="ECO:0000313" key="1">
    <source>
        <dbReference type="EMBL" id="GAF76788.1"/>
    </source>
</evidence>
<protein>
    <submittedName>
        <fullName evidence="1">Uncharacterized protein</fullName>
    </submittedName>
</protein>
<reference evidence="1" key="1">
    <citation type="journal article" date="2014" name="Front. Microbiol.">
        <title>High frequency of phylogenetically diverse reductive dehalogenase-homologous genes in deep subseafloor sedimentary metagenomes.</title>
        <authorList>
            <person name="Kawai M."/>
            <person name="Futagami T."/>
            <person name="Toyoda A."/>
            <person name="Takaki Y."/>
            <person name="Nishi S."/>
            <person name="Hori S."/>
            <person name="Arai W."/>
            <person name="Tsubouchi T."/>
            <person name="Morono Y."/>
            <person name="Uchiyama I."/>
            <person name="Ito T."/>
            <person name="Fujiyama A."/>
            <person name="Inagaki F."/>
            <person name="Takami H."/>
        </authorList>
    </citation>
    <scope>NUCLEOTIDE SEQUENCE</scope>
    <source>
        <strain evidence="1">Expedition CK06-06</strain>
    </source>
</reference>
<dbReference type="AlphaFoldDB" id="X0S6V2"/>
<sequence>STYKAYLELAVYIDYDYQPEEAPQGAYPGCSAEVTINSVQIQGQDIGLTSSEQEEIKAEILEHRTRCLQVEELNNGQ</sequence>
<feature type="non-terminal residue" evidence="1">
    <location>
        <position position="1"/>
    </location>
</feature>
<accession>X0S6V2</accession>
<comment type="caution">
    <text evidence="1">The sequence shown here is derived from an EMBL/GenBank/DDBJ whole genome shotgun (WGS) entry which is preliminary data.</text>
</comment>
<name>X0S6V2_9ZZZZ</name>
<proteinExistence type="predicted"/>
<gene>
    <name evidence="1" type="ORF">S01H1_08483</name>
</gene>